<evidence type="ECO:0000313" key="1">
    <source>
        <dbReference type="EMBL" id="CUH62163.1"/>
    </source>
</evidence>
<proteinExistence type="predicted"/>
<organism evidence="1 2">
    <name type="scientific">Thalassobacter stenotrophicus</name>
    <dbReference type="NCBI Taxonomy" id="266809"/>
    <lineage>
        <taxon>Bacteria</taxon>
        <taxon>Pseudomonadati</taxon>
        <taxon>Pseudomonadota</taxon>
        <taxon>Alphaproteobacteria</taxon>
        <taxon>Rhodobacterales</taxon>
        <taxon>Roseobacteraceae</taxon>
        <taxon>Thalassobacter</taxon>
    </lineage>
</organism>
<dbReference type="Proteomes" id="UP000051298">
    <property type="component" value="Unassembled WGS sequence"/>
</dbReference>
<protein>
    <submittedName>
        <fullName evidence="1">Uncharacterized protein</fullName>
    </submittedName>
</protein>
<dbReference type="STRING" id="266809.PM03_02750"/>
<sequence>MGRIYGTDLTRLRVGTDGFASFIDTKASRSVTPTAAHPDACSGAQA</sequence>
<name>A0A0P1FNC6_9RHOB</name>
<reference evidence="1 2" key="1">
    <citation type="submission" date="2015-09" db="EMBL/GenBank/DDBJ databases">
        <authorList>
            <consortium name="Swine Surveillance"/>
        </authorList>
    </citation>
    <scope>NUCLEOTIDE SEQUENCE [LARGE SCALE GENOMIC DNA]</scope>
    <source>
        <strain evidence="1 2">CECT 5294</strain>
    </source>
</reference>
<accession>A0A0P1FNC6</accession>
<dbReference type="AlphaFoldDB" id="A0A0P1FNC6"/>
<evidence type="ECO:0000313" key="2">
    <source>
        <dbReference type="Proteomes" id="UP000051298"/>
    </source>
</evidence>
<dbReference type="EMBL" id="CYRX01000033">
    <property type="protein sequence ID" value="CUH62163.1"/>
    <property type="molecule type" value="Genomic_DNA"/>
</dbReference>
<gene>
    <name evidence="1" type="ORF">THS5294_03477</name>
</gene>